<feature type="domain" description="Nudix hydrolase" evidence="1">
    <location>
        <begin position="16"/>
        <end position="155"/>
    </location>
</feature>
<evidence type="ECO:0000313" key="3">
    <source>
        <dbReference type="Proteomes" id="UP001146351"/>
    </source>
</evidence>
<keyword evidence="3" id="KW-1185">Reference proteome</keyword>
<dbReference type="AlphaFoldDB" id="A0A9W9HZD7"/>
<dbReference type="Gene3D" id="3.90.79.10">
    <property type="entry name" value="Nucleoside Triphosphate Pyrophosphohydrolase"/>
    <property type="match status" value="1"/>
</dbReference>
<dbReference type="InterPro" id="IPR015797">
    <property type="entry name" value="NUDIX_hydrolase-like_dom_sf"/>
</dbReference>
<comment type="caution">
    <text evidence="2">The sequence shown here is derived from an EMBL/GenBank/DDBJ whole genome shotgun (WGS) entry which is preliminary data.</text>
</comment>
<dbReference type="GO" id="GO:0016787">
    <property type="term" value="F:hydrolase activity"/>
    <property type="evidence" value="ECO:0007669"/>
    <property type="project" value="UniProtKB-KW"/>
</dbReference>
<dbReference type="InterPro" id="IPR000086">
    <property type="entry name" value="NUDIX_hydrolase_dom"/>
</dbReference>
<gene>
    <name evidence="2" type="ORF">N7492_007241</name>
</gene>
<dbReference type="SUPFAM" id="SSF55811">
    <property type="entry name" value="Nudix"/>
    <property type="match status" value="1"/>
</dbReference>
<dbReference type="Proteomes" id="UP001146351">
    <property type="component" value="Unassembled WGS sequence"/>
</dbReference>
<name>A0A9W9HZD7_9EURO</name>
<dbReference type="EMBL" id="JAPQKO010000005">
    <property type="protein sequence ID" value="KAJ5161849.1"/>
    <property type="molecule type" value="Genomic_DNA"/>
</dbReference>
<dbReference type="OrthoDB" id="276276at2759"/>
<sequence>MDHQRLRSRLRDLPSTTRWTIGTAVFREPESENPTILLLQRVGLETTFPNAWEIPGGQIEETDETVAHAVRREVLATTSLTVANILGEIEPMSWESKGSSNIQLNYIITVHPGSSVKPSPEKYSDCVWARLEELDYLHISPAMKTVIQDAFIFLADME</sequence>
<reference evidence="2" key="2">
    <citation type="journal article" date="2023" name="IMA Fungus">
        <title>Comparative genomic study of the Penicillium genus elucidates a diverse pangenome and 15 lateral gene transfer events.</title>
        <authorList>
            <person name="Petersen C."/>
            <person name="Sorensen T."/>
            <person name="Nielsen M.R."/>
            <person name="Sondergaard T.E."/>
            <person name="Sorensen J.L."/>
            <person name="Fitzpatrick D.A."/>
            <person name="Frisvad J.C."/>
            <person name="Nielsen K.L."/>
        </authorList>
    </citation>
    <scope>NUCLEOTIDE SEQUENCE</scope>
    <source>
        <strain evidence="2">IBT 21917</strain>
    </source>
</reference>
<organism evidence="2 3">
    <name type="scientific">Penicillium capsulatum</name>
    <dbReference type="NCBI Taxonomy" id="69766"/>
    <lineage>
        <taxon>Eukaryota</taxon>
        <taxon>Fungi</taxon>
        <taxon>Dikarya</taxon>
        <taxon>Ascomycota</taxon>
        <taxon>Pezizomycotina</taxon>
        <taxon>Eurotiomycetes</taxon>
        <taxon>Eurotiomycetidae</taxon>
        <taxon>Eurotiales</taxon>
        <taxon>Aspergillaceae</taxon>
        <taxon>Penicillium</taxon>
    </lineage>
</organism>
<keyword evidence="2" id="KW-0378">Hydrolase</keyword>
<reference evidence="2" key="1">
    <citation type="submission" date="2022-11" db="EMBL/GenBank/DDBJ databases">
        <authorList>
            <person name="Petersen C."/>
        </authorList>
    </citation>
    <scope>NUCLEOTIDE SEQUENCE</scope>
    <source>
        <strain evidence="2">IBT 21917</strain>
    </source>
</reference>
<dbReference type="PROSITE" id="PS51462">
    <property type="entry name" value="NUDIX"/>
    <property type="match status" value="1"/>
</dbReference>
<protein>
    <submittedName>
        <fullName evidence="2">NUDIX hydrolase domain-like protein</fullName>
    </submittedName>
</protein>
<dbReference type="CDD" id="cd02883">
    <property type="entry name" value="NUDIX_Hydrolase"/>
    <property type="match status" value="1"/>
</dbReference>
<evidence type="ECO:0000259" key="1">
    <source>
        <dbReference type="PROSITE" id="PS51462"/>
    </source>
</evidence>
<evidence type="ECO:0000313" key="2">
    <source>
        <dbReference type="EMBL" id="KAJ5161849.1"/>
    </source>
</evidence>
<accession>A0A9W9HZD7</accession>
<dbReference type="PANTHER" id="PTHR43736:SF1">
    <property type="entry name" value="DIHYDRONEOPTERIN TRIPHOSPHATE DIPHOSPHATASE"/>
    <property type="match status" value="1"/>
</dbReference>
<dbReference type="PANTHER" id="PTHR43736">
    <property type="entry name" value="ADP-RIBOSE PYROPHOSPHATASE"/>
    <property type="match status" value="1"/>
</dbReference>
<proteinExistence type="predicted"/>
<dbReference type="Pfam" id="PF00293">
    <property type="entry name" value="NUDIX"/>
    <property type="match status" value="1"/>
</dbReference>